<evidence type="ECO:0000313" key="3">
    <source>
        <dbReference type="Proteomes" id="UP000828443"/>
    </source>
</evidence>
<feature type="compositionally biased region" description="Basic and acidic residues" evidence="1">
    <location>
        <begin position="93"/>
        <end position="104"/>
    </location>
</feature>
<dbReference type="RefSeq" id="YP_010676737.1">
    <property type="nucleotide sequence ID" value="NC_071015.1"/>
</dbReference>
<feature type="region of interest" description="Disordered" evidence="1">
    <location>
        <begin position="77"/>
        <end position="139"/>
    </location>
</feature>
<keyword evidence="3" id="KW-1185">Reference proteome</keyword>
<evidence type="ECO:0000256" key="1">
    <source>
        <dbReference type="SAM" id="MobiDB-lite"/>
    </source>
</evidence>
<dbReference type="KEGG" id="vg:77953102"/>
<protein>
    <submittedName>
        <fullName evidence="2">DNA repair protein</fullName>
    </submittedName>
</protein>
<name>A0AAE8BEF5_9CAUD</name>
<sequence>MSEINVETRINENTQAQFKAQRFALINKIKELRAERNKLKGVKNTGPQWETLTNQIDEVQNQIDFIGKSLGIKPKANMHFTPAGAPQGMPYSEVKKEQVREGRNQGKPNRRSHRSNRQAHAGRRAPGEHRFTFEPVANK</sequence>
<accession>A0AAE8BEF5</accession>
<organism evidence="2 3">
    <name type="scientific">Kosakonia phage Kc263</name>
    <dbReference type="NCBI Taxonomy" id="2863194"/>
    <lineage>
        <taxon>Viruses</taxon>
        <taxon>Duplodnaviria</taxon>
        <taxon>Heunggongvirae</taxon>
        <taxon>Uroviricota</taxon>
        <taxon>Caudoviricetes</taxon>
        <taxon>Chimalliviridae</taxon>
        <taxon>Branisovskavirus</taxon>
        <taxon>Branisovskavirus Kc263</taxon>
    </lineage>
</organism>
<reference evidence="2" key="1">
    <citation type="journal article" date="2021" name="Viruses">
        <title>Novel Viruses That Lyse Plant and Human Strains of Kosakonia cowanii.</title>
        <authorList>
            <person name="Petrzik K."/>
            <person name="Brazdova S."/>
            <person name="Krawczyk K."/>
        </authorList>
    </citation>
    <scope>NUCLEOTIDE SEQUENCE</scope>
</reference>
<feature type="compositionally biased region" description="Basic residues" evidence="1">
    <location>
        <begin position="108"/>
        <end position="123"/>
    </location>
</feature>
<dbReference type="Proteomes" id="UP000828443">
    <property type="component" value="Segment"/>
</dbReference>
<evidence type="ECO:0000313" key="2">
    <source>
        <dbReference type="EMBL" id="QYN79925.1"/>
    </source>
</evidence>
<dbReference type="EMBL" id="MZ348422">
    <property type="protein sequence ID" value="QYN79925.1"/>
    <property type="molecule type" value="Genomic_DNA"/>
</dbReference>
<dbReference type="GeneID" id="77953102"/>
<proteinExistence type="predicted"/>